<evidence type="ECO:0000313" key="2">
    <source>
        <dbReference type="Proteomes" id="UP000828048"/>
    </source>
</evidence>
<evidence type="ECO:0000313" key="1">
    <source>
        <dbReference type="EMBL" id="KAH7866753.1"/>
    </source>
</evidence>
<proteinExistence type="predicted"/>
<gene>
    <name evidence="1" type="ORF">Vadar_024452</name>
</gene>
<reference evidence="1 2" key="1">
    <citation type="journal article" date="2021" name="Hortic Res">
        <title>High-quality reference genome and annotation aids understanding of berry development for evergreen blueberry (Vaccinium darrowii).</title>
        <authorList>
            <person name="Yu J."/>
            <person name="Hulse-Kemp A.M."/>
            <person name="Babiker E."/>
            <person name="Staton M."/>
        </authorList>
    </citation>
    <scope>NUCLEOTIDE SEQUENCE [LARGE SCALE GENOMIC DNA]</scope>
    <source>
        <strain evidence="2">cv. NJ 8807/NJ 8810</strain>
        <tissue evidence="1">Young leaf</tissue>
    </source>
</reference>
<keyword evidence="2" id="KW-1185">Reference proteome</keyword>
<accession>A0ACB7ZM49</accession>
<sequence length="348" mass="37593">MVIHGRRGRVGPPMLDEAYPRPEPRVSAEVLSQLHSLAAAWEWLYGGGSLNRRLLDGVRHFVVSLSLDLISADGLKDVNLISKMDVYVVVSIADDPTTKRKTQVDKDGGKSPKWNDHLKFNVDARNPNVPLVFRIRSDRPLGDKDIGVVTVPMKELLDHPTADGGGERVVDYQVRTPSGKSKGTLKFSYKFGDKVAAPVPPPQQKAPPEKFKHSDEPVTAYPAQAGASTAYAAYAPPQQGYGYPPPQQHNGYPPAAAYGYPPPPQQGYGYPPQQHGYGYPPPPQGGYGYPPQVVVQPQQVKKKNNFGLGLGAGLLGGLLVGDMISDVGEMGAYDSGYDAGFDDAGFDF</sequence>
<protein>
    <submittedName>
        <fullName evidence="1">Uncharacterized protein</fullName>
    </submittedName>
</protein>
<dbReference type="Proteomes" id="UP000828048">
    <property type="component" value="Chromosome 9"/>
</dbReference>
<comment type="caution">
    <text evidence="1">The sequence shown here is derived from an EMBL/GenBank/DDBJ whole genome shotgun (WGS) entry which is preliminary data.</text>
</comment>
<name>A0ACB7ZM49_9ERIC</name>
<dbReference type="EMBL" id="CM037159">
    <property type="protein sequence ID" value="KAH7866753.1"/>
    <property type="molecule type" value="Genomic_DNA"/>
</dbReference>
<organism evidence="1 2">
    <name type="scientific">Vaccinium darrowii</name>
    <dbReference type="NCBI Taxonomy" id="229202"/>
    <lineage>
        <taxon>Eukaryota</taxon>
        <taxon>Viridiplantae</taxon>
        <taxon>Streptophyta</taxon>
        <taxon>Embryophyta</taxon>
        <taxon>Tracheophyta</taxon>
        <taxon>Spermatophyta</taxon>
        <taxon>Magnoliopsida</taxon>
        <taxon>eudicotyledons</taxon>
        <taxon>Gunneridae</taxon>
        <taxon>Pentapetalae</taxon>
        <taxon>asterids</taxon>
        <taxon>Ericales</taxon>
        <taxon>Ericaceae</taxon>
        <taxon>Vaccinioideae</taxon>
        <taxon>Vaccinieae</taxon>
        <taxon>Vaccinium</taxon>
    </lineage>
</organism>